<dbReference type="FunFam" id="1.20.1090.10:FF:000001">
    <property type="entry name" value="Aldehyde-alcohol dehydrogenase"/>
    <property type="match status" value="1"/>
</dbReference>
<sequence>MNTFGPDNIIAIGGGSAMDAAKIMWLLYEHPEADFFAMKQKFIDLRKRAFKFPTMGKKARLICIPTTSGTGSEVTPFAVISDHETGKKYPLADYSLTPSVAIVDPMFTMSLPKRAIADTGLDVLVHATEAYVSVMANEYTDGLAREAVKLVFENLLKSYNGDLEAREKMHNAATIAGMAFASAFLGMDHSMAHKVGAAFHLPHGRCVAVLLPHVIRYNGQKPRKLAMWPKYNFYKADQRYMELAQMVGLKCNTPAEGVEAFAKACEELMKATETITGFKQANIDEAAWMSKVPEMALLAFEDQCSPANPRVPMVKDMEKILKAAYYPIA</sequence>
<evidence type="ECO:0000256" key="1">
    <source>
        <dbReference type="ARBA" id="ARBA00023002"/>
    </source>
</evidence>
<dbReference type="SUPFAM" id="SSF56796">
    <property type="entry name" value="Dehydroquinate synthase-like"/>
    <property type="match status" value="1"/>
</dbReference>
<proteinExistence type="predicted"/>
<dbReference type="PANTHER" id="PTHR11496">
    <property type="entry name" value="ALCOHOL DEHYDROGENASE"/>
    <property type="match status" value="1"/>
</dbReference>
<dbReference type="GO" id="GO:0005739">
    <property type="term" value="C:mitochondrion"/>
    <property type="evidence" value="ECO:0007669"/>
    <property type="project" value="TreeGrafter"/>
</dbReference>
<dbReference type="Gene3D" id="1.20.1090.10">
    <property type="entry name" value="Dehydroquinate synthase-like - alpha domain"/>
    <property type="match status" value="1"/>
</dbReference>
<dbReference type="EMBL" id="KB823199">
    <property type="protein sequence ID" value="ENY65482.1"/>
    <property type="molecule type" value="Genomic_DNA"/>
</dbReference>
<feature type="domain" description="Alcohol dehydrogenase iron-type/glycerol dehydrogenase GldA" evidence="2">
    <location>
        <begin position="2"/>
        <end position="105"/>
    </location>
</feature>
<name>N9UXI6_ENTH1</name>
<protein>
    <submittedName>
        <fullName evidence="4">NAD+-dependent alcohol dehydrogenase, putative</fullName>
    </submittedName>
</protein>
<keyword evidence="1" id="KW-0560">Oxidoreductase</keyword>
<accession>N9UXI6</accession>
<evidence type="ECO:0000313" key="4">
    <source>
        <dbReference type="EMBL" id="ENY65482.1"/>
    </source>
</evidence>
<dbReference type="Pfam" id="PF25137">
    <property type="entry name" value="ADH_Fe_C"/>
    <property type="match status" value="1"/>
</dbReference>
<dbReference type="GO" id="GO:0004022">
    <property type="term" value="F:alcohol dehydrogenase (NAD+) activity"/>
    <property type="evidence" value="ECO:0007669"/>
    <property type="project" value="InterPro"/>
</dbReference>
<feature type="domain" description="Fe-containing alcohol dehydrogenase-like C-terminal" evidence="3">
    <location>
        <begin position="117"/>
        <end position="325"/>
    </location>
</feature>
<organism evidence="4 5">
    <name type="scientific">Entamoeba histolytica HM-1:IMSS-A</name>
    <dbReference type="NCBI Taxonomy" id="885318"/>
    <lineage>
        <taxon>Eukaryota</taxon>
        <taxon>Amoebozoa</taxon>
        <taxon>Evosea</taxon>
        <taxon>Archamoebae</taxon>
        <taxon>Mastigamoebida</taxon>
        <taxon>Entamoebidae</taxon>
        <taxon>Entamoeba</taxon>
    </lineage>
</organism>
<dbReference type="PROSITE" id="PS00060">
    <property type="entry name" value="ADH_IRON_2"/>
    <property type="match status" value="1"/>
</dbReference>
<dbReference type="InterPro" id="IPR001670">
    <property type="entry name" value="ADH_Fe/GldA"/>
</dbReference>
<dbReference type="GO" id="GO:0046872">
    <property type="term" value="F:metal ion binding"/>
    <property type="evidence" value="ECO:0007669"/>
    <property type="project" value="InterPro"/>
</dbReference>
<gene>
    <name evidence="4" type="ORF">EHI7A_198850</name>
</gene>
<dbReference type="AlphaFoldDB" id="N9UXI6"/>
<dbReference type="InterPro" id="IPR056798">
    <property type="entry name" value="ADH_Fe_C"/>
</dbReference>
<evidence type="ECO:0000259" key="3">
    <source>
        <dbReference type="Pfam" id="PF25137"/>
    </source>
</evidence>
<dbReference type="VEuPathDB" id="AmoebaDB:EHI7A_198850"/>
<dbReference type="Proteomes" id="UP000013105">
    <property type="component" value="Unassembled WGS sequence"/>
</dbReference>
<reference evidence="4 5" key="1">
    <citation type="submission" date="2013-04" db="EMBL/GenBank/DDBJ databases">
        <authorList>
            <person name="Hannick L."/>
            <person name="Zafar N."/>
            <person name="Lorenzi H."/>
            <person name="Ali I.A."/>
            <person name="Petri W.P."/>
            <person name="Caler E."/>
        </authorList>
    </citation>
    <scope>NUCLEOTIDE SEQUENCE [LARGE SCALE GENOMIC DNA]</scope>
    <source>
        <strain evidence="4 5">HM-1:IMSS-A</strain>
    </source>
</reference>
<evidence type="ECO:0000259" key="2">
    <source>
        <dbReference type="Pfam" id="PF00465"/>
    </source>
</evidence>
<dbReference type="CDD" id="cd08178">
    <property type="entry name" value="AAD_C"/>
    <property type="match status" value="1"/>
</dbReference>
<dbReference type="PANTHER" id="PTHR11496:SF83">
    <property type="entry name" value="HYDROXYACID-OXOACID TRANSHYDROGENASE, MITOCHONDRIAL"/>
    <property type="match status" value="1"/>
</dbReference>
<dbReference type="Gene3D" id="3.40.50.1970">
    <property type="match status" value="1"/>
</dbReference>
<dbReference type="PROSITE" id="PS00913">
    <property type="entry name" value="ADH_IRON_1"/>
    <property type="match status" value="1"/>
</dbReference>
<evidence type="ECO:0000313" key="5">
    <source>
        <dbReference type="Proteomes" id="UP000013105"/>
    </source>
</evidence>
<dbReference type="OrthoDB" id="31160at2759"/>
<dbReference type="Pfam" id="PF00465">
    <property type="entry name" value="Fe-ADH"/>
    <property type="match status" value="1"/>
</dbReference>
<dbReference type="InterPro" id="IPR039697">
    <property type="entry name" value="Alcohol_dehydrogenase_Fe"/>
</dbReference>
<dbReference type="InterPro" id="IPR034789">
    <property type="entry name" value="AAD_C"/>
</dbReference>
<dbReference type="InterPro" id="IPR018211">
    <property type="entry name" value="ADH_Fe_CS"/>
</dbReference>